<name>A0AAN6PZ32_9PEZI</name>
<evidence type="ECO:0000313" key="1">
    <source>
        <dbReference type="EMBL" id="KAK4100605.1"/>
    </source>
</evidence>
<reference evidence="1" key="2">
    <citation type="submission" date="2023-05" db="EMBL/GenBank/DDBJ databases">
        <authorList>
            <consortium name="Lawrence Berkeley National Laboratory"/>
            <person name="Steindorff A."/>
            <person name="Hensen N."/>
            <person name="Bonometti L."/>
            <person name="Westerberg I."/>
            <person name="Brannstrom I.O."/>
            <person name="Guillou S."/>
            <person name="Cros-Aarteil S."/>
            <person name="Calhoun S."/>
            <person name="Haridas S."/>
            <person name="Kuo A."/>
            <person name="Mondo S."/>
            <person name="Pangilinan J."/>
            <person name="Riley R."/>
            <person name="Labutti K."/>
            <person name="Andreopoulos B."/>
            <person name="Lipzen A."/>
            <person name="Chen C."/>
            <person name="Yanf M."/>
            <person name="Daum C."/>
            <person name="Ng V."/>
            <person name="Clum A."/>
            <person name="Ohm R."/>
            <person name="Martin F."/>
            <person name="Silar P."/>
            <person name="Natvig D."/>
            <person name="Lalanne C."/>
            <person name="Gautier V."/>
            <person name="Ament-Velasquez S.L."/>
            <person name="Kruys A."/>
            <person name="Hutchinson M.I."/>
            <person name="Powell A.J."/>
            <person name="Barry K."/>
            <person name="Miller A.N."/>
            <person name="Grigoriev I.V."/>
            <person name="Debuchy R."/>
            <person name="Gladieux P."/>
            <person name="Thoren M.H."/>
            <person name="Johannesson H."/>
        </authorList>
    </citation>
    <scope>NUCLEOTIDE SEQUENCE</scope>
    <source>
        <strain evidence="1">CBS 757.83</strain>
    </source>
</reference>
<dbReference type="AlphaFoldDB" id="A0AAN6PZ32"/>
<dbReference type="Proteomes" id="UP001305647">
    <property type="component" value="Unassembled WGS sequence"/>
</dbReference>
<reference evidence="1" key="1">
    <citation type="journal article" date="2023" name="Mol. Phylogenet. Evol.">
        <title>Genome-scale phylogeny and comparative genomics of the fungal order Sordariales.</title>
        <authorList>
            <person name="Hensen N."/>
            <person name="Bonometti L."/>
            <person name="Westerberg I."/>
            <person name="Brannstrom I.O."/>
            <person name="Guillou S."/>
            <person name="Cros-Aarteil S."/>
            <person name="Calhoun S."/>
            <person name="Haridas S."/>
            <person name="Kuo A."/>
            <person name="Mondo S."/>
            <person name="Pangilinan J."/>
            <person name="Riley R."/>
            <person name="LaButti K."/>
            <person name="Andreopoulos B."/>
            <person name="Lipzen A."/>
            <person name="Chen C."/>
            <person name="Yan M."/>
            <person name="Daum C."/>
            <person name="Ng V."/>
            <person name="Clum A."/>
            <person name="Steindorff A."/>
            <person name="Ohm R.A."/>
            <person name="Martin F."/>
            <person name="Silar P."/>
            <person name="Natvig D.O."/>
            <person name="Lalanne C."/>
            <person name="Gautier V."/>
            <person name="Ament-Velasquez S.L."/>
            <person name="Kruys A."/>
            <person name="Hutchinson M.I."/>
            <person name="Powell A.J."/>
            <person name="Barry K."/>
            <person name="Miller A.N."/>
            <person name="Grigoriev I.V."/>
            <person name="Debuchy R."/>
            <person name="Gladieux P."/>
            <person name="Hiltunen Thoren M."/>
            <person name="Johannesson H."/>
        </authorList>
    </citation>
    <scope>NUCLEOTIDE SEQUENCE</scope>
    <source>
        <strain evidence="1">CBS 757.83</strain>
    </source>
</reference>
<comment type="caution">
    <text evidence="1">The sequence shown here is derived from an EMBL/GenBank/DDBJ whole genome shotgun (WGS) entry which is preliminary data.</text>
</comment>
<dbReference type="EMBL" id="MU863639">
    <property type="protein sequence ID" value="KAK4100605.1"/>
    <property type="molecule type" value="Genomic_DNA"/>
</dbReference>
<sequence length="178" mass="20222">MIRTLRFNSSATRLLRFIRAPHKTDWILLPGLRLSLYGGLRDILALVRWIPPLRVPNPPPVWSWRIRSCDSVQAELGRCKPPSARLRMSRPTVNDARRRAVLTEGLKPLGTPRRCEIARLPSLGWSLAPHMAPWNPRVSDNVTWQPVTVTGMDAEHLLAHALARRYVDRSCCSLNGQL</sequence>
<protein>
    <submittedName>
        <fullName evidence="1">Uncharacterized protein</fullName>
    </submittedName>
</protein>
<evidence type="ECO:0000313" key="2">
    <source>
        <dbReference type="Proteomes" id="UP001305647"/>
    </source>
</evidence>
<gene>
    <name evidence="1" type="ORF">N658DRAFT_90602</name>
</gene>
<organism evidence="1 2">
    <name type="scientific">Parathielavia hyrcaniae</name>
    <dbReference type="NCBI Taxonomy" id="113614"/>
    <lineage>
        <taxon>Eukaryota</taxon>
        <taxon>Fungi</taxon>
        <taxon>Dikarya</taxon>
        <taxon>Ascomycota</taxon>
        <taxon>Pezizomycotina</taxon>
        <taxon>Sordariomycetes</taxon>
        <taxon>Sordariomycetidae</taxon>
        <taxon>Sordariales</taxon>
        <taxon>Chaetomiaceae</taxon>
        <taxon>Parathielavia</taxon>
    </lineage>
</organism>
<proteinExistence type="predicted"/>
<keyword evidence="2" id="KW-1185">Reference proteome</keyword>
<accession>A0AAN6PZ32</accession>